<evidence type="ECO:0000256" key="1">
    <source>
        <dbReference type="SAM" id="SignalP"/>
    </source>
</evidence>
<comment type="caution">
    <text evidence="2">The sequence shown here is derived from an EMBL/GenBank/DDBJ whole genome shotgun (WGS) entry which is preliminary data.</text>
</comment>
<reference evidence="2 3" key="1">
    <citation type="journal article" date="2020" name="ISME J.">
        <title>Uncovering the hidden diversity of litter-decomposition mechanisms in mushroom-forming fungi.</title>
        <authorList>
            <person name="Floudas D."/>
            <person name="Bentzer J."/>
            <person name="Ahren D."/>
            <person name="Johansson T."/>
            <person name="Persson P."/>
            <person name="Tunlid A."/>
        </authorList>
    </citation>
    <scope>NUCLEOTIDE SEQUENCE [LARGE SCALE GENOMIC DNA]</scope>
    <source>
        <strain evidence="2 3">CBS 101986</strain>
    </source>
</reference>
<sequence>MFNKALLFFPLLLAAVTLPVFGDPVQVIDPESICQGNKVVTSTQFIGKDKNVKMEQITCDALDASQVIDNGAILQARQANVCGANCATHCFTPSGGGPDPNDCHIIADALRFDSQNVAPMFTVSTGANNILSLSFASCTSFFLNQATTSLNYCRNDFASLIDFIAPNCQATQNAHGGLCVANDGRWFVQ</sequence>
<protein>
    <recommendedName>
        <fullName evidence="4">Cyanovirin-N domain-containing protein</fullName>
    </recommendedName>
</protein>
<accession>A0A8H5F902</accession>
<keyword evidence="1" id="KW-0732">Signal</keyword>
<feature type="chain" id="PRO_5034748935" description="Cyanovirin-N domain-containing protein" evidence="1">
    <location>
        <begin position="23"/>
        <end position="189"/>
    </location>
</feature>
<gene>
    <name evidence="2" type="ORF">D9619_004633</name>
</gene>
<dbReference type="AlphaFoldDB" id="A0A8H5F902"/>
<evidence type="ECO:0000313" key="2">
    <source>
        <dbReference type="EMBL" id="KAF5327628.1"/>
    </source>
</evidence>
<feature type="signal peptide" evidence="1">
    <location>
        <begin position="1"/>
        <end position="22"/>
    </location>
</feature>
<keyword evidence="3" id="KW-1185">Reference proteome</keyword>
<evidence type="ECO:0000313" key="3">
    <source>
        <dbReference type="Proteomes" id="UP000567179"/>
    </source>
</evidence>
<proteinExistence type="predicted"/>
<dbReference type="Proteomes" id="UP000567179">
    <property type="component" value="Unassembled WGS sequence"/>
</dbReference>
<dbReference type="EMBL" id="JAACJJ010000014">
    <property type="protein sequence ID" value="KAF5327628.1"/>
    <property type="molecule type" value="Genomic_DNA"/>
</dbReference>
<dbReference type="OrthoDB" id="3226519at2759"/>
<name>A0A8H5F902_9AGAR</name>
<organism evidence="2 3">
    <name type="scientific">Psilocybe cf. subviscida</name>
    <dbReference type="NCBI Taxonomy" id="2480587"/>
    <lineage>
        <taxon>Eukaryota</taxon>
        <taxon>Fungi</taxon>
        <taxon>Dikarya</taxon>
        <taxon>Basidiomycota</taxon>
        <taxon>Agaricomycotina</taxon>
        <taxon>Agaricomycetes</taxon>
        <taxon>Agaricomycetidae</taxon>
        <taxon>Agaricales</taxon>
        <taxon>Agaricineae</taxon>
        <taxon>Strophariaceae</taxon>
        <taxon>Psilocybe</taxon>
    </lineage>
</organism>
<evidence type="ECO:0008006" key="4">
    <source>
        <dbReference type="Google" id="ProtNLM"/>
    </source>
</evidence>